<dbReference type="SUPFAM" id="SSF55729">
    <property type="entry name" value="Acyl-CoA N-acyltransferases (Nat)"/>
    <property type="match status" value="2"/>
</dbReference>
<dbReference type="InterPro" id="IPR016181">
    <property type="entry name" value="Acyl_CoA_acyltransferase"/>
</dbReference>
<dbReference type="Gene3D" id="3.40.630.30">
    <property type="match status" value="2"/>
</dbReference>
<protein>
    <submittedName>
        <fullName evidence="2">GNAT family N-acetyltransferase</fullName>
    </submittedName>
</protein>
<proteinExistence type="predicted"/>
<dbReference type="PROSITE" id="PS51186">
    <property type="entry name" value="GNAT"/>
    <property type="match status" value="2"/>
</dbReference>
<name>A0ABS1JGT2_9BACL</name>
<dbReference type="EMBL" id="JAEQNB010000020">
    <property type="protein sequence ID" value="MBL0389499.1"/>
    <property type="molecule type" value="Genomic_DNA"/>
</dbReference>
<dbReference type="RefSeq" id="WP_201638490.1">
    <property type="nucleotide sequence ID" value="NZ_JAEQNB010000020.1"/>
</dbReference>
<comment type="caution">
    <text evidence="2">The sequence shown here is derived from an EMBL/GenBank/DDBJ whole genome shotgun (WGS) entry which is preliminary data.</text>
</comment>
<evidence type="ECO:0000313" key="2">
    <source>
        <dbReference type="EMBL" id="MBL0389499.1"/>
    </source>
</evidence>
<sequence>MSPTSSRRTPDLQEFFGRIPSAFHSLAAPEIQSLLHELPPSFTALGVSREGTPIGLAVVERQKRAGMSHLLALTIADAERGRGYGHLLLSALETSLRQKGTHTLGVEYVSGTNLPSVEAGFLTACGFATPRPGIFIWGGPLQVIHDLPWVERMRLPEAFTCDFFTTLTAEERSFVKNGLGVWYPPILSPFADEDSIDCERSLVLRYLGVVVGWLILERFDARTVLYKTMFVHRRHQRMGRGVALVAEASRRLVSDPEFQDWVFFVEAENEGMVRFMNDHISRPVAQKEVLWRTVKKL</sequence>
<reference evidence="2 3" key="1">
    <citation type="submission" date="2021-01" db="EMBL/GenBank/DDBJ databases">
        <title>Tumebacillus sp. strain ITR2 16S ribosomal RNA gene Genome sequencing and assembly.</title>
        <authorList>
            <person name="Kang M."/>
        </authorList>
    </citation>
    <scope>NUCLEOTIDE SEQUENCE [LARGE SCALE GENOMIC DNA]</scope>
    <source>
        <strain evidence="2 3">ITR2</strain>
    </source>
</reference>
<evidence type="ECO:0000259" key="1">
    <source>
        <dbReference type="PROSITE" id="PS51186"/>
    </source>
</evidence>
<dbReference type="CDD" id="cd04301">
    <property type="entry name" value="NAT_SF"/>
    <property type="match status" value="1"/>
</dbReference>
<accession>A0ABS1JGT2</accession>
<dbReference type="Proteomes" id="UP000602284">
    <property type="component" value="Unassembled WGS sequence"/>
</dbReference>
<keyword evidence="3" id="KW-1185">Reference proteome</keyword>
<dbReference type="InterPro" id="IPR000182">
    <property type="entry name" value="GNAT_dom"/>
</dbReference>
<organism evidence="2 3">
    <name type="scientific">Tumebacillus amylolyticus</name>
    <dbReference type="NCBI Taxonomy" id="2801339"/>
    <lineage>
        <taxon>Bacteria</taxon>
        <taxon>Bacillati</taxon>
        <taxon>Bacillota</taxon>
        <taxon>Bacilli</taxon>
        <taxon>Bacillales</taxon>
        <taxon>Alicyclobacillaceae</taxon>
        <taxon>Tumebacillus</taxon>
    </lineage>
</organism>
<dbReference type="Pfam" id="PF00583">
    <property type="entry name" value="Acetyltransf_1"/>
    <property type="match status" value="2"/>
</dbReference>
<feature type="domain" description="N-acetyltransferase" evidence="1">
    <location>
        <begin position="153"/>
        <end position="297"/>
    </location>
</feature>
<feature type="domain" description="N-acetyltransferase" evidence="1">
    <location>
        <begin position="2"/>
        <end position="148"/>
    </location>
</feature>
<evidence type="ECO:0000313" key="3">
    <source>
        <dbReference type="Proteomes" id="UP000602284"/>
    </source>
</evidence>
<gene>
    <name evidence="2" type="ORF">JJB07_23485</name>
</gene>